<dbReference type="InterPro" id="IPR005039">
    <property type="entry name" value="Ant_C"/>
</dbReference>
<comment type="caution">
    <text evidence="3">The sequence shown here is derived from an EMBL/GenBank/DDBJ whole genome shotgun (WGS) entry which is preliminary data.</text>
</comment>
<proteinExistence type="predicted"/>
<dbReference type="GO" id="GO:0003677">
    <property type="term" value="F:DNA binding"/>
    <property type="evidence" value="ECO:0007669"/>
    <property type="project" value="InterPro"/>
</dbReference>
<feature type="domain" description="AntA/AntB antirepressor" evidence="2">
    <location>
        <begin position="16"/>
        <end position="83"/>
    </location>
</feature>
<dbReference type="Pfam" id="PF08346">
    <property type="entry name" value="AntA"/>
    <property type="match status" value="1"/>
</dbReference>
<protein>
    <submittedName>
        <fullName evidence="3">Oxidoreductase</fullName>
    </submittedName>
</protein>
<dbReference type="AlphaFoldDB" id="A0A7X5HXS5"/>
<dbReference type="InterPro" id="IPR013557">
    <property type="entry name" value="AntA/B_antirep"/>
</dbReference>
<accession>A0A7X5HXS5</accession>
<dbReference type="Pfam" id="PF03374">
    <property type="entry name" value="ANT"/>
    <property type="match status" value="1"/>
</dbReference>
<name>A0A7X5HXS5_9FIRM</name>
<dbReference type="RefSeq" id="WP_162371339.1">
    <property type="nucleotide sequence ID" value="NZ_JAAEEH010000048.1"/>
</dbReference>
<feature type="domain" description="Antirepressor protein C-terminal" evidence="1">
    <location>
        <begin position="133"/>
        <end position="229"/>
    </location>
</feature>
<evidence type="ECO:0000313" key="4">
    <source>
        <dbReference type="Proteomes" id="UP000461585"/>
    </source>
</evidence>
<evidence type="ECO:0000259" key="1">
    <source>
        <dbReference type="Pfam" id="PF03374"/>
    </source>
</evidence>
<evidence type="ECO:0000313" key="3">
    <source>
        <dbReference type="EMBL" id="NDL68619.1"/>
    </source>
</evidence>
<keyword evidence="4" id="KW-1185">Reference proteome</keyword>
<dbReference type="Proteomes" id="UP000461585">
    <property type="component" value="Unassembled WGS sequence"/>
</dbReference>
<organism evidence="3 4">
    <name type="scientific">Anaerotalea alkaliphila</name>
    <dbReference type="NCBI Taxonomy" id="2662126"/>
    <lineage>
        <taxon>Bacteria</taxon>
        <taxon>Bacillati</taxon>
        <taxon>Bacillota</taxon>
        <taxon>Clostridia</taxon>
        <taxon>Eubacteriales</taxon>
        <taxon>Anaerotalea</taxon>
    </lineage>
</organism>
<evidence type="ECO:0000259" key="2">
    <source>
        <dbReference type="Pfam" id="PF08346"/>
    </source>
</evidence>
<dbReference type="EMBL" id="JAAEEH010000048">
    <property type="protein sequence ID" value="NDL68619.1"/>
    <property type="molecule type" value="Genomic_DNA"/>
</dbReference>
<reference evidence="3 4" key="1">
    <citation type="submission" date="2020-01" db="EMBL/GenBank/DDBJ databases">
        <title>Anaeroalcalibacter tamaniensis gen. nov., sp. nov., moderately halophilic strictly anaerobic fermenter bacterium from mud volcano of Taman peninsula.</title>
        <authorList>
            <person name="Frolova A."/>
            <person name="Merkel A.Y."/>
            <person name="Slobodkin A.I."/>
        </authorList>
    </citation>
    <scope>NUCLEOTIDE SEQUENCE [LARGE SCALE GENOMIC DNA]</scope>
    <source>
        <strain evidence="3 4">F-3ap</strain>
    </source>
</reference>
<sequence length="231" mass="27126">MNELMKVDYSRTEPTVSGRELHEFLEVETRYNDWFRRMCEYGFSEGVDFYSILSKTSESGGRPSTDHQLSIPMAKELCMIQRTDRGKQARQYFIAIEKAWNTPEMIMSRALKMADVTIQQLRVENSKLIVANTTMLPKAEYFDELVDRNLLTNFRDTAKELRIKEKQFIQFLINKKYVYRDQKGQLKPYADKNTALFEIKEAKNEKTGWVGTQTLITPKGRETFRLLMKGM</sequence>
<gene>
    <name evidence="3" type="ORF">GXN74_12810</name>
</gene>